<dbReference type="AlphaFoldDB" id="A0AA39CV76"/>
<dbReference type="InterPro" id="IPR050297">
    <property type="entry name" value="LipidA_mod_glycosyltrf_83"/>
</dbReference>
<feature type="transmembrane region" description="Helical" evidence="8">
    <location>
        <begin position="388"/>
        <end position="408"/>
    </location>
</feature>
<keyword evidence="5 8" id="KW-0812">Transmembrane</keyword>
<feature type="transmembrane region" description="Helical" evidence="8">
    <location>
        <begin position="144"/>
        <end position="160"/>
    </location>
</feature>
<sequence length="597" mass="67144">MSECGRRGSGSDGFPTCPSSEWPFCCRSPPVPVALPRRWHLPLLWLLFVMALAAGLGMRQPQPPDEPRFVLAARAMVESGEWLLPHRGSELYAEKPPVFMWLQAAAHQVVGSWQWSFLLPSLLAALLSLWLVSDLARRLWSPRHSLYALGALFCTLQFGLMAKRAQIDMVLVGMTTLALWGLLRHLCERRNLPALWLAGFAAGVGTVTKGVGFLPLLMVLPWFGWWLYQRRRGQVVDGPHPASLLWLIPAFLLGTAVWLAPLGWALLHEPSASLQSYAHELLFKQTGTRYANAWHHRQPVWYYLQVIATLWLPGALLLPLMVKPWWRRLRRGDQRQWLLLGWAALVLLFFTASPGKREVYVLPMLPAMALAVAPLLPGLLRRQCVRRYLFGYSLLLMLATGALGVMMLTDNPWAQAQLARRAMPDTLLPVFGDGLLTFAIAVATLAVWLRVRRAATLVLLTHGLLWMLYGLVLIPALDPYASASAVMRRVGMRIGPDAELALVAWREQNLLQADRPVREFGFKRPWAEQWHDAGPWLAEVPDKRWLLVLDKAMSPCVDPTQVIEIGVANRNRWQLLPGTAWDPACHAERAGANDDED</sequence>
<comment type="caution">
    <text evidence="10">The sequence shown here is derived from an EMBL/GenBank/DDBJ whole genome shotgun (WGS) entry which is preliminary data.</text>
</comment>
<proteinExistence type="predicted"/>
<evidence type="ECO:0000256" key="6">
    <source>
        <dbReference type="ARBA" id="ARBA00022989"/>
    </source>
</evidence>
<feature type="transmembrane region" description="Helical" evidence="8">
    <location>
        <begin position="244"/>
        <end position="267"/>
    </location>
</feature>
<evidence type="ECO:0000256" key="2">
    <source>
        <dbReference type="ARBA" id="ARBA00022475"/>
    </source>
</evidence>
<protein>
    <recommendedName>
        <fullName evidence="9">Glycosyltransferase RgtA/B/C/D-like domain-containing protein</fullName>
    </recommendedName>
</protein>
<gene>
    <name evidence="10" type="ORF">H2204_008023</name>
</gene>
<reference evidence="10" key="1">
    <citation type="submission" date="2022-10" db="EMBL/GenBank/DDBJ databases">
        <title>Culturing micro-colonial fungi from biological soil crusts in the Mojave desert and describing Neophaeococcomyces mojavensis, and introducing the new genera and species Taxawa tesnikishii.</title>
        <authorList>
            <person name="Kurbessoian T."/>
            <person name="Stajich J.E."/>
        </authorList>
    </citation>
    <scope>NUCLEOTIDE SEQUENCE</scope>
    <source>
        <strain evidence="10">TK_35</strain>
    </source>
</reference>
<organism evidence="10">
    <name type="scientific">Knufia peltigerae</name>
    <dbReference type="NCBI Taxonomy" id="1002370"/>
    <lineage>
        <taxon>Eukaryota</taxon>
        <taxon>Fungi</taxon>
        <taxon>Dikarya</taxon>
        <taxon>Ascomycota</taxon>
        <taxon>Pezizomycotina</taxon>
        <taxon>Eurotiomycetes</taxon>
        <taxon>Chaetothyriomycetidae</taxon>
        <taxon>Chaetothyriales</taxon>
        <taxon>Trichomeriaceae</taxon>
        <taxon>Knufia</taxon>
    </lineage>
</organism>
<dbReference type="Pfam" id="PF13231">
    <property type="entry name" value="PMT_2"/>
    <property type="match status" value="1"/>
</dbReference>
<accession>A0AA39CV76</accession>
<feature type="transmembrane region" description="Helical" evidence="8">
    <location>
        <begin position="337"/>
        <end position="353"/>
    </location>
</feature>
<keyword evidence="4" id="KW-0808">Transferase</keyword>
<feature type="transmembrane region" description="Helical" evidence="8">
    <location>
        <begin position="359"/>
        <end position="376"/>
    </location>
</feature>
<feature type="transmembrane region" description="Helical" evidence="8">
    <location>
        <begin position="39"/>
        <end position="58"/>
    </location>
</feature>
<feature type="transmembrane region" description="Helical" evidence="8">
    <location>
        <begin position="115"/>
        <end position="132"/>
    </location>
</feature>
<feature type="transmembrane region" description="Helical" evidence="8">
    <location>
        <begin position="456"/>
        <end position="477"/>
    </location>
</feature>
<evidence type="ECO:0000256" key="3">
    <source>
        <dbReference type="ARBA" id="ARBA00022676"/>
    </source>
</evidence>
<name>A0AA39CV76_9EURO</name>
<feature type="transmembrane region" description="Helical" evidence="8">
    <location>
        <begin position="300"/>
        <end position="325"/>
    </location>
</feature>
<evidence type="ECO:0000259" key="9">
    <source>
        <dbReference type="Pfam" id="PF13231"/>
    </source>
</evidence>
<keyword evidence="2" id="KW-1003">Cell membrane</keyword>
<keyword evidence="7 8" id="KW-0472">Membrane</keyword>
<comment type="subcellular location">
    <subcellularLocation>
        <location evidence="1">Cell membrane</location>
        <topology evidence="1">Multi-pass membrane protein</topology>
    </subcellularLocation>
</comment>
<evidence type="ECO:0000256" key="4">
    <source>
        <dbReference type="ARBA" id="ARBA00022679"/>
    </source>
</evidence>
<feature type="transmembrane region" description="Helical" evidence="8">
    <location>
        <begin position="195"/>
        <end position="223"/>
    </location>
</feature>
<feature type="transmembrane region" description="Helical" evidence="8">
    <location>
        <begin position="428"/>
        <end position="449"/>
    </location>
</feature>
<dbReference type="EMBL" id="JAPDRN010000056">
    <property type="protein sequence ID" value="KAJ9631577.1"/>
    <property type="molecule type" value="Genomic_DNA"/>
</dbReference>
<dbReference type="PANTHER" id="PTHR33908">
    <property type="entry name" value="MANNOSYLTRANSFERASE YKCB-RELATED"/>
    <property type="match status" value="1"/>
</dbReference>
<evidence type="ECO:0000256" key="7">
    <source>
        <dbReference type="ARBA" id="ARBA00023136"/>
    </source>
</evidence>
<dbReference type="PANTHER" id="PTHR33908:SF3">
    <property type="entry name" value="UNDECAPRENYL PHOSPHATE-ALPHA-4-AMINO-4-DEOXY-L-ARABINOSE ARABINOSYL TRANSFERASE"/>
    <property type="match status" value="1"/>
</dbReference>
<evidence type="ECO:0000256" key="1">
    <source>
        <dbReference type="ARBA" id="ARBA00004651"/>
    </source>
</evidence>
<dbReference type="GO" id="GO:0010041">
    <property type="term" value="P:response to iron(III) ion"/>
    <property type="evidence" value="ECO:0007669"/>
    <property type="project" value="TreeGrafter"/>
</dbReference>
<keyword evidence="3" id="KW-0328">Glycosyltransferase</keyword>
<evidence type="ECO:0000256" key="8">
    <source>
        <dbReference type="SAM" id="Phobius"/>
    </source>
</evidence>
<dbReference type="GO" id="GO:0016763">
    <property type="term" value="F:pentosyltransferase activity"/>
    <property type="evidence" value="ECO:0007669"/>
    <property type="project" value="TreeGrafter"/>
</dbReference>
<evidence type="ECO:0000313" key="10">
    <source>
        <dbReference type="EMBL" id="KAJ9631577.1"/>
    </source>
</evidence>
<dbReference type="GO" id="GO:0005886">
    <property type="term" value="C:plasma membrane"/>
    <property type="evidence" value="ECO:0007669"/>
    <property type="project" value="UniProtKB-SubCell"/>
</dbReference>
<dbReference type="InterPro" id="IPR038731">
    <property type="entry name" value="RgtA/B/C-like"/>
</dbReference>
<feature type="domain" description="Glycosyltransferase RgtA/B/C/D-like" evidence="9">
    <location>
        <begin position="95"/>
        <end position="246"/>
    </location>
</feature>
<evidence type="ECO:0000256" key="5">
    <source>
        <dbReference type="ARBA" id="ARBA00022692"/>
    </source>
</evidence>
<dbReference type="GO" id="GO:0008610">
    <property type="term" value="P:lipid biosynthetic process"/>
    <property type="evidence" value="ECO:0007669"/>
    <property type="project" value="UniProtKB-ARBA"/>
</dbReference>
<keyword evidence="6 8" id="KW-1133">Transmembrane helix</keyword>